<keyword evidence="2" id="KW-1185">Reference proteome</keyword>
<dbReference type="EMBL" id="CP002798">
    <property type="protein sequence ID" value="AEG48731.1"/>
    <property type="molecule type" value="Genomic_DNA"/>
</dbReference>
<dbReference type="Proteomes" id="UP000007150">
    <property type="component" value="Chromosome 1"/>
</dbReference>
<proteinExistence type="predicted"/>
<evidence type="ECO:0000313" key="1">
    <source>
        <dbReference type="EMBL" id="AEG48731.1"/>
    </source>
</evidence>
<evidence type="ECO:0000313" key="2">
    <source>
        <dbReference type="Proteomes" id="UP000007150"/>
    </source>
</evidence>
<protein>
    <submittedName>
        <fullName evidence="1">Uncharacterized protein</fullName>
    </submittedName>
</protein>
<accession>F6EUL3</accession>
<gene>
    <name evidence="1" type="ORF">Sphch_1040</name>
</gene>
<organism evidence="1 2">
    <name type="scientific">Sphingobium chlorophenolicum L-1</name>
    <dbReference type="NCBI Taxonomy" id="690566"/>
    <lineage>
        <taxon>Bacteria</taxon>
        <taxon>Pseudomonadati</taxon>
        <taxon>Pseudomonadota</taxon>
        <taxon>Alphaproteobacteria</taxon>
        <taxon>Sphingomonadales</taxon>
        <taxon>Sphingomonadaceae</taxon>
        <taxon>Sphingobium</taxon>
    </lineage>
</organism>
<name>F6EUL3_SPHCR</name>
<dbReference type="RefSeq" id="WP_013846994.1">
    <property type="nucleotide sequence ID" value="NC_015593.1"/>
</dbReference>
<dbReference type="HOGENOM" id="CLU_3189132_0_0_5"/>
<dbReference type="AlphaFoldDB" id="F6EUL3"/>
<dbReference type="KEGG" id="sch:Sphch_1040"/>
<reference evidence="1 2" key="1">
    <citation type="submission" date="2011-05" db="EMBL/GenBank/DDBJ databases">
        <title>Complete sequence of chromosome 1 of Sphingobium chlorophenolicum L-1.</title>
        <authorList>
            <consortium name="US DOE Joint Genome Institute"/>
            <person name="Lucas S."/>
            <person name="Han J."/>
            <person name="Lapidus A."/>
            <person name="Cheng J.-F."/>
            <person name="Goodwin L."/>
            <person name="Pitluck S."/>
            <person name="Peters L."/>
            <person name="Daligault H."/>
            <person name="Han C."/>
            <person name="Tapia R."/>
            <person name="Land M."/>
            <person name="Hauser L."/>
            <person name="Kyrpides N."/>
            <person name="Ivanova N."/>
            <person name="Pagani I."/>
            <person name="Turner P."/>
            <person name="Copley S."/>
            <person name="Woyke T."/>
        </authorList>
    </citation>
    <scope>NUCLEOTIDE SEQUENCE [LARGE SCALE GENOMIC DNA]</scope>
    <source>
        <strain evidence="1 2">L-1</strain>
    </source>
</reference>
<sequence length="46" mass="5163">MLFMTFRARAFDRLASMPSQGQFARPLAIASMLRPDHEAPDPHGGY</sequence>